<gene>
    <name evidence="1" type="primary">Necator_chrIV.g16553</name>
    <name evidence="1" type="ORF">RB195_003256</name>
</gene>
<reference evidence="1 2" key="1">
    <citation type="submission" date="2023-08" db="EMBL/GenBank/DDBJ databases">
        <title>A Necator americanus chromosomal reference genome.</title>
        <authorList>
            <person name="Ilik V."/>
            <person name="Petrzelkova K.J."/>
            <person name="Pardy F."/>
            <person name="Fuh T."/>
            <person name="Niatou-Singa F.S."/>
            <person name="Gouil Q."/>
            <person name="Baker L."/>
            <person name="Ritchie M.E."/>
            <person name="Jex A.R."/>
            <person name="Gazzola D."/>
            <person name="Li H."/>
            <person name="Toshio Fujiwara R."/>
            <person name="Zhan B."/>
            <person name="Aroian R.V."/>
            <person name="Pafco B."/>
            <person name="Schwarz E.M."/>
        </authorList>
    </citation>
    <scope>NUCLEOTIDE SEQUENCE [LARGE SCALE GENOMIC DNA]</scope>
    <source>
        <strain evidence="1 2">Aroian</strain>
        <tissue evidence="1">Whole animal</tissue>
    </source>
</reference>
<sequence>MIVILIMTETTLKNFMESINQIPEMRECTIVNKSIFLTSVITISIANGRRNSSHEDVERNGYKRAGSATFSMEINARNQRVKDIELASR</sequence>
<protein>
    <submittedName>
        <fullName evidence="1">Uncharacterized protein</fullName>
    </submittedName>
</protein>
<dbReference type="Proteomes" id="UP001303046">
    <property type="component" value="Unassembled WGS sequence"/>
</dbReference>
<accession>A0ABR1DNC9</accession>
<name>A0ABR1DNC9_NECAM</name>
<proteinExistence type="predicted"/>
<keyword evidence="2" id="KW-1185">Reference proteome</keyword>
<evidence type="ECO:0000313" key="2">
    <source>
        <dbReference type="Proteomes" id="UP001303046"/>
    </source>
</evidence>
<organism evidence="1 2">
    <name type="scientific">Necator americanus</name>
    <name type="common">Human hookworm</name>
    <dbReference type="NCBI Taxonomy" id="51031"/>
    <lineage>
        <taxon>Eukaryota</taxon>
        <taxon>Metazoa</taxon>
        <taxon>Ecdysozoa</taxon>
        <taxon>Nematoda</taxon>
        <taxon>Chromadorea</taxon>
        <taxon>Rhabditida</taxon>
        <taxon>Rhabditina</taxon>
        <taxon>Rhabditomorpha</taxon>
        <taxon>Strongyloidea</taxon>
        <taxon>Ancylostomatidae</taxon>
        <taxon>Bunostominae</taxon>
        <taxon>Necator</taxon>
    </lineage>
</organism>
<dbReference type="EMBL" id="JAVFWL010000004">
    <property type="protein sequence ID" value="KAK6751728.1"/>
    <property type="molecule type" value="Genomic_DNA"/>
</dbReference>
<evidence type="ECO:0000313" key="1">
    <source>
        <dbReference type="EMBL" id="KAK6751728.1"/>
    </source>
</evidence>
<comment type="caution">
    <text evidence="1">The sequence shown here is derived from an EMBL/GenBank/DDBJ whole genome shotgun (WGS) entry which is preliminary data.</text>
</comment>